<name>A0A8S9LWV4_BRACR</name>
<organism evidence="1">
    <name type="scientific">Brassica cretica</name>
    <name type="common">Mustard</name>
    <dbReference type="NCBI Taxonomy" id="69181"/>
    <lineage>
        <taxon>Eukaryota</taxon>
        <taxon>Viridiplantae</taxon>
        <taxon>Streptophyta</taxon>
        <taxon>Embryophyta</taxon>
        <taxon>Tracheophyta</taxon>
        <taxon>Spermatophyta</taxon>
        <taxon>Magnoliopsida</taxon>
        <taxon>eudicotyledons</taxon>
        <taxon>Gunneridae</taxon>
        <taxon>Pentapetalae</taxon>
        <taxon>rosids</taxon>
        <taxon>malvids</taxon>
        <taxon>Brassicales</taxon>
        <taxon>Brassicaceae</taxon>
        <taxon>Brassiceae</taxon>
        <taxon>Brassica</taxon>
    </lineage>
</organism>
<protein>
    <submittedName>
        <fullName evidence="1">Uncharacterized protein</fullName>
    </submittedName>
</protein>
<accession>A0A8S9LWV4</accession>
<evidence type="ECO:0000313" key="1">
    <source>
        <dbReference type="EMBL" id="KAF2611012.1"/>
    </source>
</evidence>
<reference evidence="1" key="1">
    <citation type="submission" date="2019-12" db="EMBL/GenBank/DDBJ databases">
        <title>Genome sequencing and annotation of Brassica cretica.</title>
        <authorList>
            <person name="Studholme D.J."/>
            <person name="Sarris P.F."/>
        </authorList>
    </citation>
    <scope>NUCLEOTIDE SEQUENCE</scope>
    <source>
        <strain evidence="1">PFS-102/07</strain>
        <tissue evidence="1">Leaf</tissue>
    </source>
</reference>
<dbReference type="EMBL" id="QGKY02000089">
    <property type="protein sequence ID" value="KAF2611012.1"/>
    <property type="molecule type" value="Genomic_DNA"/>
</dbReference>
<comment type="caution">
    <text evidence="1">The sequence shown here is derived from an EMBL/GenBank/DDBJ whole genome shotgun (WGS) entry which is preliminary data.</text>
</comment>
<sequence>MLPPPASMLDLASTAPPPLRQWLVCLLHLQASSAFITISYLLSRVTPTSSNVPITNLIQHPLDSSLQLLKIKQSVLM</sequence>
<gene>
    <name evidence="1" type="ORF">F2Q70_00013222</name>
</gene>
<dbReference type="AlphaFoldDB" id="A0A8S9LWV4"/>
<proteinExistence type="predicted"/>